<dbReference type="RefSeq" id="WP_151123861.1">
    <property type="nucleotide sequence ID" value="NZ_CP088081.1"/>
</dbReference>
<dbReference type="OrthoDB" id="9777352at2"/>
<feature type="chain" id="PRO_5024802044" evidence="3">
    <location>
        <begin position="31"/>
        <end position="383"/>
    </location>
</feature>
<feature type="signal peptide" evidence="3">
    <location>
        <begin position="1"/>
        <end position="30"/>
    </location>
</feature>
<protein>
    <submittedName>
        <fullName evidence="5">ABC transporter substrate-binding protein</fullName>
    </submittedName>
</protein>
<comment type="caution">
    <text evidence="5">The sequence shown here is derived from an EMBL/GenBank/DDBJ whole genome shotgun (WGS) entry which is preliminary data.</text>
</comment>
<evidence type="ECO:0000256" key="3">
    <source>
        <dbReference type="SAM" id="SignalP"/>
    </source>
</evidence>
<name>A0A643FDP3_IDEDE</name>
<dbReference type="AlphaFoldDB" id="A0A643FDP3"/>
<feature type="domain" description="Leucine-binding protein" evidence="4">
    <location>
        <begin position="47"/>
        <end position="349"/>
    </location>
</feature>
<reference evidence="5 6" key="1">
    <citation type="submission" date="2019-09" db="EMBL/GenBank/DDBJ databases">
        <title>Draft genome sequences of 48 bacterial type strains from the CCUG.</title>
        <authorList>
            <person name="Tunovic T."/>
            <person name="Pineiro-Iglesias B."/>
            <person name="Unosson C."/>
            <person name="Inganas E."/>
            <person name="Ohlen M."/>
            <person name="Cardew S."/>
            <person name="Jensie-Markopoulos S."/>
            <person name="Salva-Serra F."/>
            <person name="Jaen-Luchoro D."/>
            <person name="Karlsson R."/>
            <person name="Svensson-Stadler L."/>
            <person name="Chun J."/>
            <person name="Moore E."/>
        </authorList>
    </citation>
    <scope>NUCLEOTIDE SEQUENCE [LARGE SCALE GENOMIC DNA]</scope>
    <source>
        <strain evidence="5 6">CCUG 30977</strain>
    </source>
</reference>
<accession>A0A643FDP3</accession>
<dbReference type="EMBL" id="VZPB01000017">
    <property type="protein sequence ID" value="KAB0583192.1"/>
    <property type="molecule type" value="Genomic_DNA"/>
</dbReference>
<sequence length="383" mass="41113">MQYPTDPGRRRWLRQWALPAGLALSHPALAQNKTETSSRAEARMVQLLDMSVAQQELSRDYSTGVRLAWAVEGQKGRPLSRISLETVNTDGSAAAVNAALDRIAQDAGILALVGTVGDALAVRVQDGLNQRGLKLPHLGPWMADGRHDSDPSLALLFASRSMQLRKALGSAYGMGVNDLIVVYSTAEDQRLYDPEVSGMAQSLGLKLRRLTGNSVTQPAALAARLPAGGAMILFLATSAEVAQFTQAMAQRGDHRFVLALGDVDAPSLMQFTPGRGVPVILTQVVPSPLRSRLGVVETYRSRLGELYDEPPSTISLAGYLAGQYTAALVREAGSPLTRERLLDGVARRKPVSLGGWAIDFRDGRRGSQFVNPTLLDPSGRLIG</sequence>
<dbReference type="InterPro" id="IPR028081">
    <property type="entry name" value="Leu-bd"/>
</dbReference>
<dbReference type="InterPro" id="IPR028082">
    <property type="entry name" value="Peripla_BP_I"/>
</dbReference>
<organism evidence="5 6">
    <name type="scientific">Ideonella dechloratans</name>
    <dbReference type="NCBI Taxonomy" id="36863"/>
    <lineage>
        <taxon>Bacteria</taxon>
        <taxon>Pseudomonadati</taxon>
        <taxon>Pseudomonadota</taxon>
        <taxon>Betaproteobacteria</taxon>
        <taxon>Burkholderiales</taxon>
        <taxon>Sphaerotilaceae</taxon>
        <taxon>Ideonella</taxon>
    </lineage>
</organism>
<keyword evidence="2 3" id="KW-0732">Signal</keyword>
<evidence type="ECO:0000256" key="2">
    <source>
        <dbReference type="ARBA" id="ARBA00022729"/>
    </source>
</evidence>
<gene>
    <name evidence="5" type="ORF">F7Q92_09255</name>
</gene>
<evidence type="ECO:0000313" key="5">
    <source>
        <dbReference type="EMBL" id="KAB0583192.1"/>
    </source>
</evidence>
<dbReference type="Gene3D" id="3.40.50.2300">
    <property type="match status" value="2"/>
</dbReference>
<dbReference type="Pfam" id="PF13458">
    <property type="entry name" value="Peripla_BP_6"/>
    <property type="match status" value="1"/>
</dbReference>
<dbReference type="Proteomes" id="UP000430120">
    <property type="component" value="Unassembled WGS sequence"/>
</dbReference>
<dbReference type="SUPFAM" id="SSF53822">
    <property type="entry name" value="Periplasmic binding protein-like I"/>
    <property type="match status" value="1"/>
</dbReference>
<evidence type="ECO:0000313" key="6">
    <source>
        <dbReference type="Proteomes" id="UP000430120"/>
    </source>
</evidence>
<keyword evidence="6" id="KW-1185">Reference proteome</keyword>
<comment type="similarity">
    <text evidence="1">Belongs to the leucine-binding protein family.</text>
</comment>
<proteinExistence type="inferred from homology"/>
<evidence type="ECO:0000256" key="1">
    <source>
        <dbReference type="ARBA" id="ARBA00010062"/>
    </source>
</evidence>
<evidence type="ECO:0000259" key="4">
    <source>
        <dbReference type="Pfam" id="PF13458"/>
    </source>
</evidence>